<protein>
    <submittedName>
        <fullName evidence="2">Uncharacterized protein</fullName>
    </submittedName>
</protein>
<keyword evidence="3" id="KW-1185">Reference proteome</keyword>
<dbReference type="EMBL" id="BAABME010005351">
    <property type="protein sequence ID" value="GAA0165352.1"/>
    <property type="molecule type" value="Genomic_DNA"/>
</dbReference>
<organism evidence="2 3">
    <name type="scientific">Lithospermum erythrorhizon</name>
    <name type="common">Purple gromwell</name>
    <name type="synonym">Lithospermum officinale var. erythrorhizon</name>
    <dbReference type="NCBI Taxonomy" id="34254"/>
    <lineage>
        <taxon>Eukaryota</taxon>
        <taxon>Viridiplantae</taxon>
        <taxon>Streptophyta</taxon>
        <taxon>Embryophyta</taxon>
        <taxon>Tracheophyta</taxon>
        <taxon>Spermatophyta</taxon>
        <taxon>Magnoliopsida</taxon>
        <taxon>eudicotyledons</taxon>
        <taxon>Gunneridae</taxon>
        <taxon>Pentapetalae</taxon>
        <taxon>asterids</taxon>
        <taxon>lamiids</taxon>
        <taxon>Boraginales</taxon>
        <taxon>Boraginaceae</taxon>
        <taxon>Boraginoideae</taxon>
        <taxon>Lithospermeae</taxon>
        <taxon>Lithospermum</taxon>
    </lineage>
</organism>
<name>A0AAV3QMS6_LITER</name>
<sequence length="85" mass="9407">MGFTGCVKRPIGLLYKTIYGHQYTTKADKGASFFESRQNKTGFCIIRDSVFGVPSRRWGGGRSRGGLRGRGRGGKGESLGGRRWY</sequence>
<reference evidence="2 3" key="1">
    <citation type="submission" date="2024-01" db="EMBL/GenBank/DDBJ databases">
        <title>The complete chloroplast genome sequence of Lithospermum erythrorhizon: insights into the phylogenetic relationship among Boraginaceae species and the maternal lineages of purple gromwells.</title>
        <authorList>
            <person name="Okada T."/>
            <person name="Watanabe K."/>
        </authorList>
    </citation>
    <scope>NUCLEOTIDE SEQUENCE [LARGE SCALE GENOMIC DNA]</scope>
</reference>
<dbReference type="AlphaFoldDB" id="A0AAV3QMS6"/>
<comment type="caution">
    <text evidence="2">The sequence shown here is derived from an EMBL/GenBank/DDBJ whole genome shotgun (WGS) entry which is preliminary data.</text>
</comment>
<evidence type="ECO:0000313" key="3">
    <source>
        <dbReference type="Proteomes" id="UP001454036"/>
    </source>
</evidence>
<feature type="region of interest" description="Disordered" evidence="1">
    <location>
        <begin position="57"/>
        <end position="85"/>
    </location>
</feature>
<gene>
    <name evidence="2" type="ORF">LIER_20782</name>
</gene>
<proteinExistence type="predicted"/>
<evidence type="ECO:0000256" key="1">
    <source>
        <dbReference type="SAM" id="MobiDB-lite"/>
    </source>
</evidence>
<dbReference type="Proteomes" id="UP001454036">
    <property type="component" value="Unassembled WGS sequence"/>
</dbReference>
<accession>A0AAV3QMS6</accession>
<evidence type="ECO:0000313" key="2">
    <source>
        <dbReference type="EMBL" id="GAA0165352.1"/>
    </source>
</evidence>